<accession>A0ABD0K692</accession>
<keyword evidence="2" id="KW-1185">Reference proteome</keyword>
<dbReference type="AlphaFoldDB" id="A0ABD0K692"/>
<dbReference type="Proteomes" id="UP001519460">
    <property type="component" value="Unassembled WGS sequence"/>
</dbReference>
<protein>
    <submittedName>
        <fullName evidence="1">Uncharacterized protein</fullName>
    </submittedName>
</protein>
<proteinExistence type="predicted"/>
<organism evidence="1 2">
    <name type="scientific">Batillaria attramentaria</name>
    <dbReference type="NCBI Taxonomy" id="370345"/>
    <lineage>
        <taxon>Eukaryota</taxon>
        <taxon>Metazoa</taxon>
        <taxon>Spiralia</taxon>
        <taxon>Lophotrochozoa</taxon>
        <taxon>Mollusca</taxon>
        <taxon>Gastropoda</taxon>
        <taxon>Caenogastropoda</taxon>
        <taxon>Sorbeoconcha</taxon>
        <taxon>Cerithioidea</taxon>
        <taxon>Batillariidae</taxon>
        <taxon>Batillaria</taxon>
    </lineage>
</organism>
<comment type="caution">
    <text evidence="1">The sequence shown here is derived from an EMBL/GenBank/DDBJ whole genome shotgun (WGS) entry which is preliminary data.</text>
</comment>
<reference evidence="1 2" key="1">
    <citation type="journal article" date="2023" name="Sci. Data">
        <title>Genome assembly of the Korean intertidal mud-creeper Batillaria attramentaria.</title>
        <authorList>
            <person name="Patra A.K."/>
            <person name="Ho P.T."/>
            <person name="Jun S."/>
            <person name="Lee S.J."/>
            <person name="Kim Y."/>
            <person name="Won Y.J."/>
        </authorList>
    </citation>
    <scope>NUCLEOTIDE SEQUENCE [LARGE SCALE GENOMIC DNA]</scope>
    <source>
        <strain evidence="1">Wonlab-2016</strain>
    </source>
</reference>
<evidence type="ECO:0000313" key="2">
    <source>
        <dbReference type="Proteomes" id="UP001519460"/>
    </source>
</evidence>
<sequence length="309" mass="32516">MVHASELVGRRRRWHPGLTQLLEGIARQALPGTATILVHRDRHVSRFTIAGNVPTEPRTCTVAPTAGLADRTTVFHLEVRFPAVVPISNAPSPAYTRASTIAPPATIGRPANVLGCGVPGDADLPPREVAGGAAALVSLLVARGRGRAVSGVAAAWHLERIRYAPVHHLEVPVFALAPVTRVTEAFVYAEHTALISCLIAVARVPEIKITGAQPIVWRGVGRGKCLARADAFRTGPRESTFVPFSAVTRVLEAGGIHFDGVVVGFNSVSSISSERAHVPISELIAGGAGTGTSLIPTVRRNTLAHATSF</sequence>
<gene>
    <name evidence="1" type="ORF">BaRGS_00026440</name>
</gene>
<name>A0ABD0K692_9CAEN</name>
<evidence type="ECO:0000313" key="1">
    <source>
        <dbReference type="EMBL" id="KAK7482312.1"/>
    </source>
</evidence>
<dbReference type="EMBL" id="JACVVK020000247">
    <property type="protein sequence ID" value="KAK7482312.1"/>
    <property type="molecule type" value="Genomic_DNA"/>
</dbReference>